<dbReference type="EC" id="3.5.4.31" evidence="4"/>
<dbReference type="Gene3D" id="3.20.20.140">
    <property type="entry name" value="Metal-dependent hydrolases"/>
    <property type="match status" value="1"/>
</dbReference>
<dbReference type="Gene3D" id="2.30.40.10">
    <property type="entry name" value="Urease, subunit C, domain 1"/>
    <property type="match status" value="1"/>
</dbReference>
<comment type="caution">
    <text evidence="4">Lacks conserved residue(s) required for the propagation of feature annotation.</text>
</comment>
<comment type="function">
    <text evidence="4">Catalyzes the deamination of 5-methylthioadenosine and S-adenosyl-L-homocysteine into 5-methylthioinosine and S-inosyl-L-homocysteine, respectively. Is also able to deaminate adenosine.</text>
</comment>
<keyword evidence="1 4" id="KW-0479">Metal-binding</keyword>
<comment type="catalytic activity">
    <reaction evidence="4">
        <text>S-methyl-5'-thioadenosine + H2O + H(+) = S-methyl-5'-thioinosine + NH4(+)</text>
        <dbReference type="Rhea" id="RHEA:25025"/>
        <dbReference type="ChEBI" id="CHEBI:15377"/>
        <dbReference type="ChEBI" id="CHEBI:15378"/>
        <dbReference type="ChEBI" id="CHEBI:17509"/>
        <dbReference type="ChEBI" id="CHEBI:28938"/>
        <dbReference type="ChEBI" id="CHEBI:48595"/>
        <dbReference type="EC" id="3.5.4.31"/>
    </reaction>
</comment>
<dbReference type="EMBL" id="AP024233">
    <property type="protein sequence ID" value="BCO08098.1"/>
    <property type="molecule type" value="Genomic_DNA"/>
</dbReference>
<dbReference type="InterPro" id="IPR054418">
    <property type="entry name" value="MQNX/HUTI_composite_N"/>
</dbReference>
<keyword evidence="8" id="KW-1185">Reference proteome</keyword>
<feature type="binding site" evidence="4">
    <location>
        <position position="96"/>
    </location>
    <ligand>
        <name>substrate</name>
    </ligand>
</feature>
<accession>A0A915XJN1</accession>
<dbReference type="Proteomes" id="UP001063350">
    <property type="component" value="Chromosome"/>
</dbReference>
<name>A0A915XJN1_9BACT</name>
<evidence type="ECO:0000259" key="5">
    <source>
        <dbReference type="Pfam" id="PF01979"/>
    </source>
</evidence>
<dbReference type="CDD" id="cd01298">
    <property type="entry name" value="ATZ_TRZ_like"/>
    <property type="match status" value="1"/>
</dbReference>
<feature type="binding site" evidence="4">
    <location>
        <position position="67"/>
    </location>
    <ligand>
        <name>Zn(2+)</name>
        <dbReference type="ChEBI" id="CHEBI:29105"/>
    </ligand>
</feature>
<dbReference type="EC" id="3.5.4.28" evidence="4"/>
<dbReference type="InterPro" id="IPR006680">
    <property type="entry name" value="Amidohydro-rel"/>
</dbReference>
<evidence type="ECO:0000256" key="4">
    <source>
        <dbReference type="HAMAP-Rule" id="MF_01281"/>
    </source>
</evidence>
<dbReference type="PANTHER" id="PTHR43794">
    <property type="entry name" value="AMINOHYDROLASE SSNA-RELATED"/>
    <property type="match status" value="1"/>
</dbReference>
<dbReference type="PANTHER" id="PTHR43794:SF11">
    <property type="entry name" value="AMIDOHYDROLASE-RELATED DOMAIN-CONTAINING PROTEIN"/>
    <property type="match status" value="1"/>
</dbReference>
<organism evidence="7 8">
    <name type="scientific">Desulfolithobacter dissulfuricans</name>
    <dbReference type="NCBI Taxonomy" id="2795293"/>
    <lineage>
        <taxon>Bacteria</taxon>
        <taxon>Pseudomonadati</taxon>
        <taxon>Thermodesulfobacteriota</taxon>
        <taxon>Desulfobulbia</taxon>
        <taxon>Desulfobulbales</taxon>
        <taxon>Desulfobulbaceae</taxon>
        <taxon>Desulfolithobacter</taxon>
    </lineage>
</organism>
<dbReference type="GO" id="GO:0090614">
    <property type="term" value="F:5'-methylthioadenosine deaminase activity"/>
    <property type="evidence" value="ECO:0007669"/>
    <property type="project" value="UniProtKB-UniRule"/>
</dbReference>
<evidence type="ECO:0000256" key="1">
    <source>
        <dbReference type="ARBA" id="ARBA00022723"/>
    </source>
</evidence>
<feature type="binding site" evidence="4">
    <location>
        <position position="188"/>
    </location>
    <ligand>
        <name>substrate</name>
    </ligand>
</feature>
<dbReference type="InterPro" id="IPR023512">
    <property type="entry name" value="Deaminase_MtaD/DadD"/>
</dbReference>
<comment type="cofactor">
    <cofactor evidence="4">
        <name>Zn(2+)</name>
        <dbReference type="ChEBI" id="CHEBI:29105"/>
    </cofactor>
    <text evidence="4">Binds 1 zinc ion per subunit.</text>
</comment>
<evidence type="ECO:0000256" key="2">
    <source>
        <dbReference type="ARBA" id="ARBA00022801"/>
    </source>
</evidence>
<dbReference type="RefSeq" id="WP_267928025.1">
    <property type="nucleotide sequence ID" value="NZ_AP024233.1"/>
</dbReference>
<evidence type="ECO:0000313" key="8">
    <source>
        <dbReference type="Proteomes" id="UP001063350"/>
    </source>
</evidence>
<dbReference type="InterPro" id="IPR032466">
    <property type="entry name" value="Metal_Hydrolase"/>
</dbReference>
<feature type="binding site" evidence="4">
    <location>
        <position position="69"/>
    </location>
    <ligand>
        <name>Zn(2+)</name>
        <dbReference type="ChEBI" id="CHEBI:29105"/>
    </ligand>
</feature>
<dbReference type="SUPFAM" id="SSF51338">
    <property type="entry name" value="Composite domain of metallo-dependent hydrolases"/>
    <property type="match status" value="2"/>
</dbReference>
<dbReference type="FunFam" id="3.20.20.140:FF:000014">
    <property type="entry name" value="5-methylthioadenosine/S-adenosylhomocysteine deaminase"/>
    <property type="match status" value="1"/>
</dbReference>
<keyword evidence="2 4" id="KW-0378">Hydrolase</keyword>
<dbReference type="HAMAP" id="MF_01281">
    <property type="entry name" value="MTA_SAH_deamin"/>
    <property type="match status" value="1"/>
</dbReference>
<evidence type="ECO:0000313" key="7">
    <source>
        <dbReference type="EMBL" id="BCO08098.1"/>
    </source>
</evidence>
<dbReference type="SUPFAM" id="SSF51556">
    <property type="entry name" value="Metallo-dependent hydrolases"/>
    <property type="match status" value="1"/>
</dbReference>
<dbReference type="InterPro" id="IPR011059">
    <property type="entry name" value="Metal-dep_hydrolase_composite"/>
</dbReference>
<reference evidence="7" key="1">
    <citation type="submission" date="2020-12" db="EMBL/GenBank/DDBJ databases">
        <title>Desulfobium dissulfuricans gen. nov., sp. nov., a novel mesophilic, sulfate-reducing bacterium isolated from a deep-sea hydrothermal vent.</title>
        <authorList>
            <person name="Hashimoto Y."/>
            <person name="Tame A."/>
            <person name="Sawayama S."/>
            <person name="Miyazaki J."/>
            <person name="Takai K."/>
            <person name="Nakagawa S."/>
        </authorList>
    </citation>
    <scope>NUCLEOTIDE SEQUENCE</scope>
    <source>
        <strain evidence="7">GF1</strain>
    </source>
</reference>
<protein>
    <recommendedName>
        <fullName evidence="4">5-methylthioadenosine/S-adenosylhomocysteine deaminase</fullName>
        <shortName evidence="4">MTA/SAH deaminase</shortName>
        <ecNumber evidence="4">3.5.4.28</ecNumber>
        <ecNumber evidence="4">3.5.4.31</ecNumber>
    </recommendedName>
</protein>
<comment type="catalytic activity">
    <reaction evidence="4">
        <text>S-adenosyl-L-homocysteine + H2O + H(+) = S-inosyl-L-homocysteine + NH4(+)</text>
        <dbReference type="Rhea" id="RHEA:20716"/>
        <dbReference type="ChEBI" id="CHEBI:15377"/>
        <dbReference type="ChEBI" id="CHEBI:15378"/>
        <dbReference type="ChEBI" id="CHEBI:28938"/>
        <dbReference type="ChEBI" id="CHEBI:57856"/>
        <dbReference type="ChEBI" id="CHEBI:57985"/>
        <dbReference type="EC" id="3.5.4.28"/>
    </reaction>
</comment>
<feature type="domain" description="Amidohydrolase-related" evidence="5">
    <location>
        <begin position="59"/>
        <end position="407"/>
    </location>
</feature>
<dbReference type="GO" id="GO:0050270">
    <property type="term" value="F:S-adenosylhomocysteine deaminase activity"/>
    <property type="evidence" value="ECO:0007669"/>
    <property type="project" value="UniProtKB-UniRule"/>
</dbReference>
<dbReference type="Pfam" id="PF01979">
    <property type="entry name" value="Amidohydro_1"/>
    <property type="match status" value="1"/>
</dbReference>
<dbReference type="GO" id="GO:0046872">
    <property type="term" value="F:metal ion binding"/>
    <property type="evidence" value="ECO:0007669"/>
    <property type="project" value="UniProtKB-KW"/>
</dbReference>
<gene>
    <name evidence="7" type="primary">mtaD_2</name>
    <name evidence="4" type="synonym">mtaD</name>
    <name evidence="7" type="ORF">GF1_04740</name>
</gene>
<dbReference type="AlphaFoldDB" id="A0A915XJN1"/>
<evidence type="ECO:0000256" key="3">
    <source>
        <dbReference type="ARBA" id="ARBA00022833"/>
    </source>
</evidence>
<proteinExistence type="inferred from homology"/>
<feature type="binding site" evidence="4">
    <location>
        <position position="215"/>
    </location>
    <ligand>
        <name>Zn(2+)</name>
        <dbReference type="ChEBI" id="CHEBI:29105"/>
    </ligand>
</feature>
<feature type="binding site" evidence="4">
    <location>
        <position position="218"/>
    </location>
    <ligand>
        <name>substrate</name>
    </ligand>
</feature>
<feature type="binding site" evidence="4">
    <location>
        <position position="303"/>
    </location>
    <ligand>
        <name>substrate</name>
    </ligand>
</feature>
<sequence>MADLLVTGKYLVSIDDDHTIIDNGGLAITGDTITAVGPADELRGRYPGAEELYEPHGLIMPGLVNVHTHAAMACFRGLADDLELMQWLQEYIFPAESNLTGEVVYWSTMLSICEMIRSGTTSFCDMYLFAAEVARAAADAGMRAWIGEVLYDFPSPSYGELENGFACCEKLFATYATHPLITITLDPHAVYTCSPELLVRLGELAREKEALYVIHLAETEVEVATCLERYGVRPVQHLEQLGLLGPGMVADHCVQLTGEEIELMAERGVGVAHCPESNMKLASGIAPVPDMLAAGLAVGLGTDGAASNNDVDMFGEMSSAALIHKGSRLDPTVMDARTTLHMATRGGARVLQAGERIGSLEPGKKADCIVLDLHQPHLTPLYNPLSHLVYAARGGDVVHSIINGRIVMRDRQLTTVKEAEVFGAMDRISREIGKIKGNRS</sequence>
<comment type="similarity">
    <text evidence="4">Belongs to the metallo-dependent hydrolases superfamily. MTA/SAH deaminase family.</text>
</comment>
<evidence type="ECO:0000259" key="6">
    <source>
        <dbReference type="Pfam" id="PF22039"/>
    </source>
</evidence>
<dbReference type="KEGG" id="ddu:GF1_04740"/>
<keyword evidence="3 4" id="KW-0862">Zinc</keyword>
<feature type="binding site" evidence="4">
    <location>
        <position position="303"/>
    </location>
    <ligand>
        <name>Zn(2+)</name>
        <dbReference type="ChEBI" id="CHEBI:29105"/>
    </ligand>
</feature>
<feature type="domain" description="Aminodeoxyfutalosine deaminase/Imidazolonepropionase-like composite" evidence="6">
    <location>
        <begin position="24"/>
        <end position="49"/>
    </location>
</feature>
<dbReference type="Pfam" id="PF22039">
    <property type="entry name" value="HUTI_composite_bact"/>
    <property type="match status" value="1"/>
</dbReference>
<dbReference type="InterPro" id="IPR050287">
    <property type="entry name" value="MTA/SAH_deaminase"/>
</dbReference>